<organism evidence="1 2">
    <name type="scientific">Camelina sativa</name>
    <name type="common">False flax</name>
    <name type="synonym">Myagrum sativum</name>
    <dbReference type="NCBI Taxonomy" id="90675"/>
    <lineage>
        <taxon>Eukaryota</taxon>
        <taxon>Viridiplantae</taxon>
        <taxon>Streptophyta</taxon>
        <taxon>Embryophyta</taxon>
        <taxon>Tracheophyta</taxon>
        <taxon>Spermatophyta</taxon>
        <taxon>Magnoliopsida</taxon>
        <taxon>eudicotyledons</taxon>
        <taxon>Gunneridae</taxon>
        <taxon>Pentapetalae</taxon>
        <taxon>rosids</taxon>
        <taxon>malvids</taxon>
        <taxon>Brassicales</taxon>
        <taxon>Brassicaceae</taxon>
        <taxon>Camelineae</taxon>
        <taxon>Camelina</taxon>
    </lineage>
</organism>
<dbReference type="Proteomes" id="UP000694864">
    <property type="component" value="Chromosome 8"/>
</dbReference>
<dbReference type="GeneID" id="104709766"/>
<evidence type="ECO:0000313" key="2">
    <source>
        <dbReference type="RefSeq" id="XP_010424630.1"/>
    </source>
</evidence>
<reference evidence="1" key="1">
    <citation type="journal article" date="2014" name="Nat. Commun.">
        <title>The emerging biofuel crop Camelina sativa retains a highly undifferentiated hexaploid genome structure.</title>
        <authorList>
            <person name="Kagale S."/>
            <person name="Koh C."/>
            <person name="Nixon J."/>
            <person name="Bollina V."/>
            <person name="Clarke W.E."/>
            <person name="Tuteja R."/>
            <person name="Spillane C."/>
            <person name="Robinson S.J."/>
            <person name="Links M.G."/>
            <person name="Clarke C."/>
            <person name="Higgins E.E."/>
            <person name="Huebert T."/>
            <person name="Sharpe A.G."/>
            <person name="Parkin I.A."/>
        </authorList>
    </citation>
    <scope>NUCLEOTIDE SEQUENCE [LARGE SCALE GENOMIC DNA]</scope>
    <source>
        <strain evidence="1">cv. DH55</strain>
    </source>
</reference>
<reference evidence="2" key="2">
    <citation type="submission" date="2025-08" db="UniProtKB">
        <authorList>
            <consortium name="RefSeq"/>
        </authorList>
    </citation>
    <scope>IDENTIFICATION</scope>
    <source>
        <tissue evidence="2">Leaf</tissue>
    </source>
</reference>
<dbReference type="InterPro" id="IPR036691">
    <property type="entry name" value="Endo/exonu/phosph_ase_sf"/>
</dbReference>
<name>A0ABM0TDA3_CAMSA</name>
<dbReference type="RefSeq" id="XP_010424630.1">
    <property type="nucleotide sequence ID" value="XM_010426328.1"/>
</dbReference>
<evidence type="ECO:0000313" key="1">
    <source>
        <dbReference type="Proteomes" id="UP000694864"/>
    </source>
</evidence>
<dbReference type="SUPFAM" id="SSF56219">
    <property type="entry name" value="DNase I-like"/>
    <property type="match status" value="1"/>
</dbReference>
<protein>
    <submittedName>
        <fullName evidence="2">Uncharacterized protein LOC104709766</fullName>
    </submittedName>
</protein>
<dbReference type="PANTHER" id="PTHR33710:SF62">
    <property type="entry name" value="DUF4283 DOMAIN PROTEIN"/>
    <property type="match status" value="1"/>
</dbReference>
<keyword evidence="1" id="KW-1185">Reference proteome</keyword>
<sequence>MIECCNMQDLKFKGNPFSWVGKRQKETIQSCLDRVNSDWRASYPASETEFLPIAGSDHAPVIIDIEEDVYVKRGQFRYDKRHVDSEEFVQAVKRGWSTGRMDTNNSIHDKLHRCRRELANWKRRSKTNSAEKIQTIKHQLDTAVRSNTTPQSVITSLRYELNKAYGAEGQYWKLKSRNQWMNLGDRNTKFFHATTKMRKTRNRLKSMLDEQGIEHFRNDAIGQVA</sequence>
<proteinExistence type="predicted"/>
<dbReference type="PANTHER" id="PTHR33710">
    <property type="entry name" value="BNAC02G09200D PROTEIN"/>
    <property type="match status" value="1"/>
</dbReference>
<accession>A0ABM0TDA3</accession>
<gene>
    <name evidence="2" type="primary">LOC104709766</name>
</gene>